<dbReference type="GO" id="GO:0004672">
    <property type="term" value="F:protein kinase activity"/>
    <property type="evidence" value="ECO:0007669"/>
    <property type="project" value="InterPro"/>
</dbReference>
<dbReference type="Gene3D" id="3.30.200.20">
    <property type="entry name" value="Phosphorylase Kinase, domain 1"/>
    <property type="match status" value="1"/>
</dbReference>
<sequence length="149" mass="16584">MDHEEKEPSSYELVDEMGHGVSAVVYAAICTSMDPSALVIVAINCIHLDCLRTNLDEVRGEVRTISRLSHHPNILGAYCSFKVGQSLWLVKLFMSGDTLPSIMPSSFPYGFLELCVVVILRDTLSSLAYLRGRSHVHRYNGRNGRVALF</sequence>
<organism evidence="3 4">
    <name type="scientific">Thlaspi arvense</name>
    <name type="common">Field penny-cress</name>
    <dbReference type="NCBI Taxonomy" id="13288"/>
    <lineage>
        <taxon>Eukaryota</taxon>
        <taxon>Viridiplantae</taxon>
        <taxon>Streptophyta</taxon>
        <taxon>Embryophyta</taxon>
        <taxon>Tracheophyta</taxon>
        <taxon>Spermatophyta</taxon>
        <taxon>Magnoliopsida</taxon>
        <taxon>eudicotyledons</taxon>
        <taxon>Gunneridae</taxon>
        <taxon>Pentapetalae</taxon>
        <taxon>rosids</taxon>
        <taxon>malvids</taxon>
        <taxon>Brassicales</taxon>
        <taxon>Brassicaceae</taxon>
        <taxon>Thlaspideae</taxon>
        <taxon>Thlaspi</taxon>
    </lineage>
</organism>
<comment type="similarity">
    <text evidence="1">Belongs to the protein kinase superfamily. STE Ser/Thr protein kinase family. STE20 subfamily.</text>
</comment>
<dbReference type="InterPro" id="IPR011009">
    <property type="entry name" value="Kinase-like_dom_sf"/>
</dbReference>
<comment type="caution">
    <text evidence="3">The sequence shown here is derived from an EMBL/GenBank/DDBJ whole genome shotgun (WGS) entry which is preliminary data.</text>
</comment>
<dbReference type="PANTHER" id="PTHR48014:SF7">
    <property type="entry name" value="SERINE_THREONINE-PROTEIN KINASE BLUS1"/>
    <property type="match status" value="1"/>
</dbReference>
<gene>
    <name evidence="3" type="ORF">TAV2_LOCUS26387</name>
</gene>
<dbReference type="SUPFAM" id="SSF56112">
    <property type="entry name" value="Protein kinase-like (PK-like)"/>
    <property type="match status" value="1"/>
</dbReference>
<dbReference type="InterPro" id="IPR047173">
    <property type="entry name" value="STRAD_A/B-like"/>
</dbReference>
<dbReference type="InterPro" id="IPR001245">
    <property type="entry name" value="Ser-Thr/Tyr_kinase_cat_dom"/>
</dbReference>
<evidence type="ECO:0000313" key="4">
    <source>
        <dbReference type="Proteomes" id="UP000836841"/>
    </source>
</evidence>
<accession>A0AAU9T9Q5</accession>
<dbReference type="EMBL" id="CAJVSB020000955">
    <property type="protein sequence ID" value="CAH2080684.1"/>
    <property type="molecule type" value="Genomic_DNA"/>
</dbReference>
<dbReference type="GO" id="GO:0005524">
    <property type="term" value="F:ATP binding"/>
    <property type="evidence" value="ECO:0007669"/>
    <property type="project" value="InterPro"/>
</dbReference>
<reference evidence="3 4" key="1">
    <citation type="submission" date="2022-03" db="EMBL/GenBank/DDBJ databases">
        <authorList>
            <person name="Nunn A."/>
            <person name="Chopra R."/>
            <person name="Nunn A."/>
            <person name="Contreras Garrido A."/>
        </authorList>
    </citation>
    <scope>NUCLEOTIDE SEQUENCE [LARGE SCALE GENOMIC DNA]</scope>
</reference>
<dbReference type="Proteomes" id="UP000836841">
    <property type="component" value="Unassembled WGS sequence"/>
</dbReference>
<feature type="domain" description="Protein kinase" evidence="2">
    <location>
        <begin position="11"/>
        <end position="149"/>
    </location>
</feature>
<evidence type="ECO:0000313" key="3">
    <source>
        <dbReference type="EMBL" id="CAH2080684.1"/>
    </source>
</evidence>
<dbReference type="PANTHER" id="PTHR48014">
    <property type="entry name" value="SERINE/THREONINE-PROTEIN KINASE FRAY2"/>
    <property type="match status" value="1"/>
</dbReference>
<dbReference type="GO" id="GO:0043539">
    <property type="term" value="F:protein serine/threonine kinase activator activity"/>
    <property type="evidence" value="ECO:0007669"/>
    <property type="project" value="InterPro"/>
</dbReference>
<evidence type="ECO:0000256" key="1">
    <source>
        <dbReference type="ARBA" id="ARBA00008874"/>
    </source>
</evidence>
<protein>
    <recommendedName>
        <fullName evidence="2">Protein kinase domain-containing protein</fullName>
    </recommendedName>
</protein>
<evidence type="ECO:0000259" key="2">
    <source>
        <dbReference type="PROSITE" id="PS50011"/>
    </source>
</evidence>
<keyword evidence="4" id="KW-1185">Reference proteome</keyword>
<proteinExistence type="inferred from homology"/>
<dbReference type="Pfam" id="PF07714">
    <property type="entry name" value="PK_Tyr_Ser-Thr"/>
    <property type="match status" value="1"/>
</dbReference>
<dbReference type="AlphaFoldDB" id="A0AAU9T9Q5"/>
<dbReference type="PROSITE" id="PS50011">
    <property type="entry name" value="PROTEIN_KINASE_DOM"/>
    <property type="match status" value="1"/>
</dbReference>
<dbReference type="InterPro" id="IPR000719">
    <property type="entry name" value="Prot_kinase_dom"/>
</dbReference>
<name>A0AAU9T9Q5_THLAR</name>